<dbReference type="EMBL" id="BARS01019174">
    <property type="protein sequence ID" value="GAF88002.1"/>
    <property type="molecule type" value="Genomic_DNA"/>
</dbReference>
<comment type="similarity">
    <text evidence="1">Belongs to the folylpolyglutamate synthase family.</text>
</comment>
<dbReference type="PANTHER" id="PTHR11136:SF0">
    <property type="entry name" value="DIHYDROFOLATE SYNTHETASE-RELATED"/>
    <property type="match status" value="1"/>
</dbReference>
<evidence type="ECO:0000256" key="4">
    <source>
        <dbReference type="ARBA" id="ARBA00022840"/>
    </source>
</evidence>
<comment type="caution">
    <text evidence="5">The sequence shown here is derived from an EMBL/GenBank/DDBJ whole genome shotgun (WGS) entry which is preliminary data.</text>
</comment>
<dbReference type="InterPro" id="IPR018109">
    <property type="entry name" value="Folylpolyglutamate_synth_CS"/>
</dbReference>
<sequence>MVTSARTVKKKKAKKASTKKPIRTYDAALKFLFAQTDYEQMLRVRYNRDTFSLDRMRGLLKKLGNPHEKIRAVHIAGTKGKGSTATMLAEMLRACGHKVGLYTSPHINDVRERITINGDMISRAALAKLISKAERYILSMADDKPTFFEIFTALAFTYFAEQKVDIAVVEAGLGGRLDSTNVLKPAVCGLTSI</sequence>
<evidence type="ECO:0000313" key="5">
    <source>
        <dbReference type="EMBL" id="GAF88002.1"/>
    </source>
</evidence>
<evidence type="ECO:0000256" key="1">
    <source>
        <dbReference type="ARBA" id="ARBA00008276"/>
    </source>
</evidence>
<reference evidence="5" key="1">
    <citation type="journal article" date="2014" name="Front. Microbiol.">
        <title>High frequency of phylogenetically diverse reductive dehalogenase-homologous genes in deep subseafloor sedimentary metagenomes.</title>
        <authorList>
            <person name="Kawai M."/>
            <person name="Futagami T."/>
            <person name="Toyoda A."/>
            <person name="Takaki Y."/>
            <person name="Nishi S."/>
            <person name="Hori S."/>
            <person name="Arai W."/>
            <person name="Tsubouchi T."/>
            <person name="Morono Y."/>
            <person name="Uchiyama I."/>
            <person name="Ito T."/>
            <person name="Fujiyama A."/>
            <person name="Inagaki F."/>
            <person name="Takami H."/>
        </authorList>
    </citation>
    <scope>NUCLEOTIDE SEQUENCE</scope>
    <source>
        <strain evidence="5">Expedition CK06-06</strain>
    </source>
</reference>
<keyword evidence="2" id="KW-0436">Ligase</keyword>
<dbReference type="GO" id="GO:0005737">
    <property type="term" value="C:cytoplasm"/>
    <property type="evidence" value="ECO:0007669"/>
    <property type="project" value="TreeGrafter"/>
</dbReference>
<organism evidence="5">
    <name type="scientific">marine sediment metagenome</name>
    <dbReference type="NCBI Taxonomy" id="412755"/>
    <lineage>
        <taxon>unclassified sequences</taxon>
        <taxon>metagenomes</taxon>
        <taxon>ecological metagenomes</taxon>
    </lineage>
</organism>
<keyword evidence="4" id="KW-0067">ATP-binding</keyword>
<feature type="non-terminal residue" evidence="5">
    <location>
        <position position="193"/>
    </location>
</feature>
<dbReference type="Gene3D" id="3.40.1190.10">
    <property type="entry name" value="Mur-like, catalytic domain"/>
    <property type="match status" value="1"/>
</dbReference>
<dbReference type="GO" id="GO:0008841">
    <property type="term" value="F:dihydrofolate synthase activity"/>
    <property type="evidence" value="ECO:0007669"/>
    <property type="project" value="TreeGrafter"/>
</dbReference>
<dbReference type="GO" id="GO:0005524">
    <property type="term" value="F:ATP binding"/>
    <property type="evidence" value="ECO:0007669"/>
    <property type="project" value="UniProtKB-KW"/>
</dbReference>
<evidence type="ECO:0000256" key="2">
    <source>
        <dbReference type="ARBA" id="ARBA00022598"/>
    </source>
</evidence>
<dbReference type="SUPFAM" id="SSF53623">
    <property type="entry name" value="MurD-like peptide ligases, catalytic domain"/>
    <property type="match status" value="1"/>
</dbReference>
<dbReference type="NCBIfam" id="TIGR01499">
    <property type="entry name" value="folC"/>
    <property type="match status" value="1"/>
</dbReference>
<keyword evidence="3" id="KW-0547">Nucleotide-binding</keyword>
<dbReference type="PANTHER" id="PTHR11136">
    <property type="entry name" value="FOLYLPOLYGLUTAMATE SYNTHASE-RELATED"/>
    <property type="match status" value="1"/>
</dbReference>
<dbReference type="InterPro" id="IPR001645">
    <property type="entry name" value="Folylpolyglutamate_synth"/>
</dbReference>
<dbReference type="PROSITE" id="PS01012">
    <property type="entry name" value="FOLYLPOLYGLU_SYNT_2"/>
    <property type="match status" value="1"/>
</dbReference>
<evidence type="ECO:0008006" key="6">
    <source>
        <dbReference type="Google" id="ProtNLM"/>
    </source>
</evidence>
<dbReference type="GO" id="GO:0004326">
    <property type="term" value="F:tetrahydrofolylpolyglutamate synthase activity"/>
    <property type="evidence" value="ECO:0007669"/>
    <property type="project" value="InterPro"/>
</dbReference>
<accession>X0TIN2</accession>
<protein>
    <recommendedName>
        <fullName evidence="6">Mur ligase central domain-containing protein</fullName>
    </recommendedName>
</protein>
<gene>
    <name evidence="5" type="ORF">S01H1_31107</name>
</gene>
<dbReference type="InterPro" id="IPR036565">
    <property type="entry name" value="Mur-like_cat_sf"/>
</dbReference>
<proteinExistence type="inferred from homology"/>
<dbReference type="AlphaFoldDB" id="X0TIN2"/>
<evidence type="ECO:0000256" key="3">
    <source>
        <dbReference type="ARBA" id="ARBA00022741"/>
    </source>
</evidence>
<name>X0TIN2_9ZZZZ</name>